<evidence type="ECO:0000256" key="1">
    <source>
        <dbReference type="SAM" id="MobiDB-lite"/>
    </source>
</evidence>
<feature type="region of interest" description="Disordered" evidence="1">
    <location>
        <begin position="190"/>
        <end position="211"/>
    </location>
</feature>
<feature type="region of interest" description="Disordered" evidence="1">
    <location>
        <begin position="30"/>
        <end position="57"/>
    </location>
</feature>
<dbReference type="AlphaFoldDB" id="A0A7R8CZR0"/>
<dbReference type="EMBL" id="HG994585">
    <property type="protein sequence ID" value="CAF2977224.1"/>
    <property type="molecule type" value="Genomic_DNA"/>
</dbReference>
<accession>A0A7R8CZR0</accession>
<evidence type="ECO:0000313" key="2">
    <source>
        <dbReference type="EMBL" id="CAF2977224.1"/>
    </source>
</evidence>
<feature type="compositionally biased region" description="Polar residues" evidence="1">
    <location>
        <begin position="198"/>
        <end position="208"/>
    </location>
</feature>
<gene>
    <name evidence="2" type="ORF">LSAA_11880</name>
</gene>
<dbReference type="OrthoDB" id="10686126at2759"/>
<dbReference type="Proteomes" id="UP000675881">
    <property type="component" value="Chromosome 6"/>
</dbReference>
<sequence length="316" mass="36483">MEEEEGNDNYIYDFKGISLDLESLRLPLQIQTHPCHGDDDDDDEDEWNPPSPPPYNVKDRLIELNRELLKDPNWTEREASRLKWRSNLEEIKWFNKSTDTYSEGYVSSSSEDEGEYMEELDPYLNGEYRVSPTLLANIPSDSSSESSSSIVVIDKQKMLNNHFYMSGVSFTYHQKFDNDEKQFEECSLPKEEEDINDYTCSPPNSSRSLPDEVEEINTFTSSPPKESKESIILTPTSTSPVFITHEVSKVSLSDIQIDLPIQEQDNFFDRVHSGNRREEDSIPPSKNISNMDLKHKKKRLSKNSFSLTDSIEKVLK</sequence>
<organism evidence="2 3">
    <name type="scientific">Lepeophtheirus salmonis</name>
    <name type="common">Salmon louse</name>
    <name type="synonym">Caligus salmonis</name>
    <dbReference type="NCBI Taxonomy" id="72036"/>
    <lineage>
        <taxon>Eukaryota</taxon>
        <taxon>Metazoa</taxon>
        <taxon>Ecdysozoa</taxon>
        <taxon>Arthropoda</taxon>
        <taxon>Crustacea</taxon>
        <taxon>Multicrustacea</taxon>
        <taxon>Hexanauplia</taxon>
        <taxon>Copepoda</taxon>
        <taxon>Siphonostomatoida</taxon>
        <taxon>Caligidae</taxon>
        <taxon>Lepeophtheirus</taxon>
    </lineage>
</organism>
<keyword evidence="3" id="KW-1185">Reference proteome</keyword>
<reference evidence="2" key="1">
    <citation type="submission" date="2021-02" db="EMBL/GenBank/DDBJ databases">
        <authorList>
            <person name="Bekaert M."/>
        </authorList>
    </citation>
    <scope>NUCLEOTIDE SEQUENCE</scope>
    <source>
        <strain evidence="2">IoA-00</strain>
    </source>
</reference>
<feature type="compositionally biased region" description="Acidic residues" evidence="1">
    <location>
        <begin position="38"/>
        <end position="47"/>
    </location>
</feature>
<name>A0A7R8CZR0_LEPSM</name>
<proteinExistence type="predicted"/>
<evidence type="ECO:0000313" key="3">
    <source>
        <dbReference type="Proteomes" id="UP000675881"/>
    </source>
</evidence>
<protein>
    <submittedName>
        <fullName evidence="2">(salmon louse) hypothetical protein</fullName>
    </submittedName>
</protein>
<feature type="region of interest" description="Disordered" evidence="1">
    <location>
        <begin position="273"/>
        <end position="299"/>
    </location>
</feature>